<dbReference type="PROSITE" id="PS50110">
    <property type="entry name" value="RESPONSE_REGULATORY"/>
    <property type="match status" value="1"/>
</dbReference>
<dbReference type="InterPro" id="IPR001789">
    <property type="entry name" value="Sig_transdc_resp-reg_receiver"/>
</dbReference>
<dbReference type="PANTHER" id="PTHR44591">
    <property type="entry name" value="STRESS RESPONSE REGULATOR PROTEIN 1"/>
    <property type="match status" value="1"/>
</dbReference>
<dbReference type="EMBL" id="NVQR01000092">
    <property type="protein sequence ID" value="PCH60408.1"/>
    <property type="molecule type" value="Genomic_DNA"/>
</dbReference>
<dbReference type="CDD" id="cd00156">
    <property type="entry name" value="REC"/>
    <property type="match status" value="1"/>
</dbReference>
<feature type="domain" description="Response regulatory" evidence="4">
    <location>
        <begin position="4"/>
        <end position="119"/>
    </location>
</feature>
<accession>A0A2A4MKP0</accession>
<evidence type="ECO:0000256" key="3">
    <source>
        <dbReference type="PROSITE-ProRule" id="PRU00169"/>
    </source>
</evidence>
<dbReference type="AlphaFoldDB" id="A0A2A4MKP0"/>
<dbReference type="PANTHER" id="PTHR44591:SF14">
    <property type="entry name" value="PROTEIN PILG"/>
    <property type="match status" value="1"/>
</dbReference>
<comment type="caution">
    <text evidence="5">The sequence shown here is derived from an EMBL/GenBank/DDBJ whole genome shotgun (WGS) entry which is preliminary data.</text>
</comment>
<dbReference type="SMART" id="SM00448">
    <property type="entry name" value="REC"/>
    <property type="match status" value="1"/>
</dbReference>
<reference evidence="6" key="1">
    <citation type="submission" date="2017-08" db="EMBL/GenBank/DDBJ databases">
        <title>A dynamic microbial community with high functional redundancy inhabits the cold, oxic subseafloor aquifer.</title>
        <authorList>
            <person name="Tully B.J."/>
            <person name="Wheat C.G."/>
            <person name="Glazer B.T."/>
            <person name="Huber J.A."/>
        </authorList>
    </citation>
    <scope>NUCLEOTIDE SEQUENCE [LARGE SCALE GENOMIC DNA]</scope>
</reference>
<sequence>MTVKALIVEDSRSFVSLVKTVAADKLQWTVKTDIASARQAIQTETFDFIILDLHLPDGESTDLCAEIRQSKLQEYTGIVFCSSDRLLESRLRAYEAGADDFIHKALEPKELQLKLNACFEYQLHRQQQASNFQGKVKEIARALQTEISGINGLLLLSRDCLKVSRIEYIGPIAAKFMATWDLHFLLQIQRNDEVIFQFRNDDAEFSPIEKDLFDELRVTAGRVQTFGHKSYFRYNNVELIVQNMPIENVELFGILKDLLHIMAGIFEDKTQQLLIQQDMDLVHDEMIAQLKNADTSAVFANIEKLKLLSKEDASYPVEDDDDIVFF</sequence>
<feature type="modified residue" description="4-aspartylphosphate" evidence="3">
    <location>
        <position position="52"/>
    </location>
</feature>
<evidence type="ECO:0000313" key="5">
    <source>
        <dbReference type="EMBL" id="PCH60408.1"/>
    </source>
</evidence>
<keyword evidence="1 3" id="KW-0597">Phosphoprotein</keyword>
<evidence type="ECO:0000313" key="6">
    <source>
        <dbReference type="Proteomes" id="UP000218172"/>
    </source>
</evidence>
<organism evidence="5 6">
    <name type="scientific">SAR86 cluster bacterium</name>
    <dbReference type="NCBI Taxonomy" id="2030880"/>
    <lineage>
        <taxon>Bacteria</taxon>
        <taxon>Pseudomonadati</taxon>
        <taxon>Pseudomonadota</taxon>
        <taxon>Gammaproteobacteria</taxon>
        <taxon>SAR86 cluster</taxon>
    </lineage>
</organism>
<gene>
    <name evidence="5" type="ORF">COC19_05975</name>
</gene>
<dbReference type="Gene3D" id="3.40.50.2300">
    <property type="match status" value="1"/>
</dbReference>
<proteinExistence type="predicted"/>
<dbReference type="Pfam" id="PF00072">
    <property type="entry name" value="Response_reg"/>
    <property type="match status" value="1"/>
</dbReference>
<dbReference type="InterPro" id="IPR050595">
    <property type="entry name" value="Bact_response_regulator"/>
</dbReference>
<name>A0A2A4MKP0_9GAMM</name>
<evidence type="ECO:0000256" key="1">
    <source>
        <dbReference type="ARBA" id="ARBA00022553"/>
    </source>
</evidence>
<keyword evidence="2" id="KW-0902">Two-component regulatory system</keyword>
<protein>
    <recommendedName>
        <fullName evidence="4">Response regulatory domain-containing protein</fullName>
    </recommendedName>
</protein>
<evidence type="ECO:0000256" key="2">
    <source>
        <dbReference type="ARBA" id="ARBA00023012"/>
    </source>
</evidence>
<dbReference type="InterPro" id="IPR011006">
    <property type="entry name" value="CheY-like_superfamily"/>
</dbReference>
<evidence type="ECO:0000259" key="4">
    <source>
        <dbReference type="PROSITE" id="PS50110"/>
    </source>
</evidence>
<dbReference type="GO" id="GO:0000160">
    <property type="term" value="P:phosphorelay signal transduction system"/>
    <property type="evidence" value="ECO:0007669"/>
    <property type="project" value="UniProtKB-KW"/>
</dbReference>
<dbReference type="SUPFAM" id="SSF52172">
    <property type="entry name" value="CheY-like"/>
    <property type="match status" value="1"/>
</dbReference>
<dbReference type="Proteomes" id="UP000218172">
    <property type="component" value="Unassembled WGS sequence"/>
</dbReference>